<comment type="caution">
    <text evidence="8">The sequence shown here is derived from an EMBL/GenBank/DDBJ whole genome shotgun (WGS) entry which is preliminary data.</text>
</comment>
<dbReference type="GO" id="GO:0006890">
    <property type="term" value="P:retrograde vesicle-mediated transport, Golgi to endoplasmic reticulum"/>
    <property type="evidence" value="ECO:0007669"/>
    <property type="project" value="TreeGrafter"/>
</dbReference>
<dbReference type="PROSITE" id="PS50082">
    <property type="entry name" value="WD_REPEATS_2"/>
    <property type="match status" value="4"/>
</dbReference>
<dbReference type="GO" id="GO:0030126">
    <property type="term" value="C:COPI vesicle coat"/>
    <property type="evidence" value="ECO:0007669"/>
    <property type="project" value="TreeGrafter"/>
</dbReference>
<accession>A0AAN8UG35</accession>
<name>A0AAN8UG35_9MAGN</name>
<dbReference type="PROSITE" id="PS50294">
    <property type="entry name" value="WD_REPEATS_REGION"/>
    <property type="match status" value="4"/>
</dbReference>
<dbReference type="GO" id="GO:0006888">
    <property type="term" value="P:endoplasmic reticulum to Golgi vesicle-mediated transport"/>
    <property type="evidence" value="ECO:0007669"/>
    <property type="project" value="TreeGrafter"/>
</dbReference>
<evidence type="ECO:0000256" key="2">
    <source>
        <dbReference type="ARBA" id="ARBA00022574"/>
    </source>
</evidence>
<evidence type="ECO:0000256" key="6">
    <source>
        <dbReference type="ARBA" id="ARBA00032920"/>
    </source>
</evidence>
<reference evidence="8 9" key="1">
    <citation type="submission" date="2023-12" db="EMBL/GenBank/DDBJ databases">
        <title>A high-quality genome assembly for Dillenia turbinata (Dilleniales).</title>
        <authorList>
            <person name="Chanderbali A."/>
        </authorList>
    </citation>
    <scope>NUCLEOTIDE SEQUENCE [LARGE SCALE GENOMIC DNA]</scope>
    <source>
        <strain evidence="8">LSX21</strain>
        <tissue evidence="8">Leaf</tissue>
    </source>
</reference>
<organism evidence="8 9">
    <name type="scientific">Dillenia turbinata</name>
    <dbReference type="NCBI Taxonomy" id="194707"/>
    <lineage>
        <taxon>Eukaryota</taxon>
        <taxon>Viridiplantae</taxon>
        <taxon>Streptophyta</taxon>
        <taxon>Embryophyta</taxon>
        <taxon>Tracheophyta</taxon>
        <taxon>Spermatophyta</taxon>
        <taxon>Magnoliopsida</taxon>
        <taxon>eudicotyledons</taxon>
        <taxon>Gunneridae</taxon>
        <taxon>Pentapetalae</taxon>
        <taxon>Dilleniales</taxon>
        <taxon>Dilleniaceae</taxon>
        <taxon>Dillenia</taxon>
    </lineage>
</organism>
<dbReference type="SUPFAM" id="SSF50978">
    <property type="entry name" value="WD40 repeat-like"/>
    <property type="match status" value="1"/>
</dbReference>
<comment type="function">
    <text evidence="5">The coatomer is a cytosolic protein complex that binds to dilysine motifs and reversibly associates with Golgi non-clathrin-coated vesicles, which further mediate biosynthetic protein transport from the ER, via the Golgi up to the trans Golgi network. Coatomer complex is required for budding from Golgi membranes, and is essential for the retrograde Golgi-to-ER transport of dilysine-tagged proteins.</text>
</comment>
<feature type="repeat" description="WD" evidence="7">
    <location>
        <begin position="196"/>
        <end position="237"/>
    </location>
</feature>
<dbReference type="InterPro" id="IPR001680">
    <property type="entry name" value="WD40_rpt"/>
</dbReference>
<dbReference type="CDD" id="cd00200">
    <property type="entry name" value="WD40"/>
    <property type="match status" value="1"/>
</dbReference>
<dbReference type="PANTHER" id="PTHR19876:SF75">
    <property type="entry name" value="COATOMER SUBUNIT BETA'-3"/>
    <property type="match status" value="1"/>
</dbReference>
<keyword evidence="2 7" id="KW-0853">WD repeat</keyword>
<proteinExistence type="predicted"/>
<dbReference type="FunFam" id="2.130.10.10:FF:000016">
    <property type="entry name" value="Coatomer alpha subunit, putative"/>
    <property type="match status" value="1"/>
</dbReference>
<feature type="repeat" description="WD" evidence="7">
    <location>
        <begin position="109"/>
        <end position="151"/>
    </location>
</feature>
<dbReference type="InterPro" id="IPR036322">
    <property type="entry name" value="WD40_repeat_dom_sf"/>
</dbReference>
<keyword evidence="3" id="KW-0677">Repeat</keyword>
<dbReference type="InterPro" id="IPR020472">
    <property type="entry name" value="WD40_PAC1"/>
</dbReference>
<dbReference type="InterPro" id="IPR015943">
    <property type="entry name" value="WD40/YVTN_repeat-like_dom_sf"/>
</dbReference>
<dbReference type="Gene3D" id="2.130.10.10">
    <property type="entry name" value="YVTN repeat-like/Quinoprotein amine dehydrogenase"/>
    <property type="match status" value="1"/>
</dbReference>
<dbReference type="EMBL" id="JBAMMX010000025">
    <property type="protein sequence ID" value="KAK6914915.1"/>
    <property type="molecule type" value="Genomic_DNA"/>
</dbReference>
<gene>
    <name evidence="8" type="ORF">RJ641_020032</name>
</gene>
<evidence type="ECO:0000313" key="8">
    <source>
        <dbReference type="EMBL" id="KAK6914915.1"/>
    </source>
</evidence>
<dbReference type="AlphaFoldDB" id="A0AAN8UG35"/>
<dbReference type="GO" id="GO:0006886">
    <property type="term" value="P:intracellular protein transport"/>
    <property type="evidence" value="ECO:0007669"/>
    <property type="project" value="TreeGrafter"/>
</dbReference>
<evidence type="ECO:0000256" key="1">
    <source>
        <dbReference type="ARBA" id="ARBA00004156"/>
    </source>
</evidence>
<sequence length="295" mass="33397">ILTSLYSRNVCIWNYKLQTIEKSFELNQSPVWSAKFIAHKQWLVAGADDTFIRVYSYNTGENIKEFEAHKDYIRCLAVWPTLPYVLSASDDNLIKLWDWEKDWECIQTFEGHSHYAMQVAFNPEDTSIFASASLDGTSKMWNIGSPNPTSTLEGHSKGLNCVEYFTGSNKSYLITGSDDQTAKIWDCETKTGFQTLEGHTHNVTAVCVHPELPIIITGSEDGAVCIWQAATYKLEKKWNHALGRIWAIWMLERLKPVSSLLVAFGSDEGTTIVNIKSSCNVYTPNMGVEEEKKDE</sequence>
<comment type="subcellular location">
    <subcellularLocation>
        <location evidence="1">Cytoplasmic vesicle membrane</location>
    </subcellularLocation>
</comment>
<dbReference type="Proteomes" id="UP001370490">
    <property type="component" value="Unassembled WGS sequence"/>
</dbReference>
<evidence type="ECO:0000256" key="4">
    <source>
        <dbReference type="ARBA" id="ARBA00023329"/>
    </source>
</evidence>
<dbReference type="PRINTS" id="PR00320">
    <property type="entry name" value="GPROTEINBRPT"/>
</dbReference>
<dbReference type="InterPro" id="IPR050844">
    <property type="entry name" value="Coatomer_complex_subunit"/>
</dbReference>
<keyword evidence="4" id="KW-0968">Cytoplasmic vesicle</keyword>
<dbReference type="GO" id="GO:0006891">
    <property type="term" value="P:intra-Golgi vesicle-mediated transport"/>
    <property type="evidence" value="ECO:0007669"/>
    <property type="project" value="TreeGrafter"/>
</dbReference>
<feature type="repeat" description="WD" evidence="7">
    <location>
        <begin position="152"/>
        <end position="195"/>
    </location>
</feature>
<dbReference type="Pfam" id="PF00400">
    <property type="entry name" value="WD40"/>
    <property type="match status" value="5"/>
</dbReference>
<keyword evidence="9" id="KW-1185">Reference proteome</keyword>
<feature type="repeat" description="WD" evidence="7">
    <location>
        <begin position="66"/>
        <end position="98"/>
    </location>
</feature>
<evidence type="ECO:0000256" key="7">
    <source>
        <dbReference type="PROSITE-ProRule" id="PRU00221"/>
    </source>
</evidence>
<evidence type="ECO:0000256" key="3">
    <source>
        <dbReference type="ARBA" id="ARBA00022737"/>
    </source>
</evidence>
<dbReference type="PANTHER" id="PTHR19876">
    <property type="entry name" value="COATOMER"/>
    <property type="match status" value="1"/>
</dbReference>
<protein>
    <recommendedName>
        <fullName evidence="6">Beta'-coat protein</fullName>
    </recommendedName>
</protein>
<dbReference type="SMART" id="SM00320">
    <property type="entry name" value="WD40"/>
    <property type="match status" value="5"/>
</dbReference>
<evidence type="ECO:0000256" key="5">
    <source>
        <dbReference type="ARBA" id="ARBA00025536"/>
    </source>
</evidence>
<feature type="non-terminal residue" evidence="8">
    <location>
        <position position="1"/>
    </location>
</feature>
<evidence type="ECO:0000313" key="9">
    <source>
        <dbReference type="Proteomes" id="UP001370490"/>
    </source>
</evidence>